<dbReference type="STRING" id="61652.AXX16_1470"/>
<dbReference type="SUPFAM" id="SSF56954">
    <property type="entry name" value="Outer membrane efflux proteins (OEP)"/>
    <property type="match status" value="1"/>
</dbReference>
<dbReference type="PROSITE" id="PS51257">
    <property type="entry name" value="PROKAR_LIPOPROTEIN"/>
    <property type="match status" value="1"/>
</dbReference>
<dbReference type="PANTHER" id="PTHR30203">
    <property type="entry name" value="OUTER MEMBRANE CATION EFFLUX PROTEIN"/>
    <property type="match status" value="1"/>
</dbReference>
<dbReference type="GO" id="GO:0015562">
    <property type="term" value="F:efflux transmembrane transporter activity"/>
    <property type="evidence" value="ECO:0007669"/>
    <property type="project" value="InterPro"/>
</dbReference>
<dbReference type="InterPro" id="IPR010131">
    <property type="entry name" value="MdtP/NodT-like"/>
</dbReference>
<keyword evidence="3" id="KW-0564">Palmitate</keyword>
<comment type="similarity">
    <text evidence="2 3">Belongs to the outer membrane factor (OMF) (TC 1.B.17) family.</text>
</comment>
<feature type="signal peptide" evidence="3">
    <location>
        <begin position="1"/>
        <end position="20"/>
    </location>
</feature>
<organism evidence="5 6">
    <name type="scientific">Serratia rubidaea</name>
    <name type="common">Serratia marinorubra</name>
    <dbReference type="NCBI Taxonomy" id="61652"/>
    <lineage>
        <taxon>Bacteria</taxon>
        <taxon>Pseudomonadati</taxon>
        <taxon>Pseudomonadota</taxon>
        <taxon>Gammaproteobacteria</taxon>
        <taxon>Enterobacterales</taxon>
        <taxon>Yersiniaceae</taxon>
        <taxon>Serratia</taxon>
    </lineage>
</organism>
<dbReference type="InterPro" id="IPR003423">
    <property type="entry name" value="OMP_efflux"/>
</dbReference>
<dbReference type="Gene3D" id="1.20.1600.10">
    <property type="entry name" value="Outer membrane efflux proteins (OEP)"/>
    <property type="match status" value="1"/>
</dbReference>
<evidence type="ECO:0000313" key="5">
    <source>
        <dbReference type="EMBL" id="VEA69809.1"/>
    </source>
</evidence>
<name>A0A3S4FVF1_SERRU</name>
<dbReference type="NCBIfam" id="TIGR01845">
    <property type="entry name" value="outer_NodT"/>
    <property type="match status" value="1"/>
</dbReference>
<evidence type="ECO:0000313" key="6">
    <source>
        <dbReference type="Proteomes" id="UP000271603"/>
    </source>
</evidence>
<dbReference type="EMBL" id="LR134155">
    <property type="protein sequence ID" value="VEA69809.1"/>
    <property type="molecule type" value="Genomic_DNA"/>
</dbReference>
<feature type="coiled-coil region" evidence="4">
    <location>
        <begin position="374"/>
        <end position="408"/>
    </location>
</feature>
<feature type="chain" id="PRO_5018377705" evidence="3">
    <location>
        <begin position="21"/>
        <end position="467"/>
    </location>
</feature>
<keyword evidence="3" id="KW-0449">Lipoprotein</keyword>
<comment type="subcellular location">
    <subcellularLocation>
        <location evidence="1 3">Cell outer membrane</location>
        <topology evidence="1 3">Lipid-anchor</topology>
    </subcellularLocation>
</comment>
<keyword evidence="3" id="KW-0732">Signal</keyword>
<reference evidence="5 6" key="1">
    <citation type="submission" date="2018-12" db="EMBL/GenBank/DDBJ databases">
        <authorList>
            <consortium name="Pathogen Informatics"/>
        </authorList>
    </citation>
    <scope>NUCLEOTIDE SEQUENCE [LARGE SCALE GENOMIC DNA]</scope>
    <source>
        <strain evidence="5 6">NCTC9419</strain>
    </source>
</reference>
<accession>A0A3S4FVF1</accession>
<evidence type="ECO:0000256" key="1">
    <source>
        <dbReference type="ARBA" id="ARBA00004459"/>
    </source>
</evidence>
<dbReference type="PANTHER" id="PTHR30203:SF32">
    <property type="entry name" value="CATION EFFLUX SYSTEM PROTEIN CUSC"/>
    <property type="match status" value="1"/>
</dbReference>
<proteinExistence type="inferred from homology"/>
<keyword evidence="3" id="KW-0472">Membrane</keyword>
<evidence type="ECO:0000256" key="2">
    <source>
        <dbReference type="ARBA" id="ARBA00007613"/>
    </source>
</evidence>
<gene>
    <name evidence="5" type="primary">ttgC_2</name>
    <name evidence="5" type="ORF">NCTC9419_01296</name>
</gene>
<evidence type="ECO:0000256" key="3">
    <source>
        <dbReference type="RuleBase" id="RU362097"/>
    </source>
</evidence>
<dbReference type="Gene3D" id="2.20.200.10">
    <property type="entry name" value="Outer membrane efflux proteins (OEP)"/>
    <property type="match status" value="1"/>
</dbReference>
<feature type="coiled-coil region" evidence="4">
    <location>
        <begin position="220"/>
        <end position="247"/>
    </location>
</feature>
<dbReference type="AlphaFoldDB" id="A0A3S4FVF1"/>
<evidence type="ECO:0000256" key="4">
    <source>
        <dbReference type="SAM" id="Coils"/>
    </source>
</evidence>
<keyword evidence="3" id="KW-0812">Transmembrane</keyword>
<dbReference type="Proteomes" id="UP000271603">
    <property type="component" value="Chromosome"/>
</dbReference>
<keyword evidence="4" id="KW-0175">Coiled coil</keyword>
<protein>
    <submittedName>
        <fullName evidence="5">Probable efflux pump outer membrane protein ttgC</fullName>
    </submittedName>
</protein>
<sequence length="467" mass="51854">MRQRKTLALLGCLMLSGCGALVKSEYQQPQVAVPAQWRTEITGPAYLAGSERWWDSFNDPQLSQLITRVLSSNNDLAKAGLQLQQARLEAGLTNTNLTPDVTLSGGASNSKNVRGGGGASEDYHSSLSLSYELDLWGKLARRREQASWLVQATEQDRQNVALTLIGNAADYYWQIARLNQQVDVQQRMMDNARETLRLVQARHAAGAASQIELLQTRQSVIDRENQQQNLQQQREAARNALAILFNNSPDMRQPERPGLDAEQEVPIAASVPLAVIGRRPDVQGAERRLRAALAGSDAARLNFYPSLSLTASLSAGSALFQQWFSQPVRALGSSVALPFVQWNTMRLTAEKAQLDVQQQIVAFRSAVYNALSDVDNAMAQRLSYQRQKRRMQENLRLSRQRLTLAESQYRSGAVSLQTLLDAQDARLSSENSLADMQYNYLNATMKLWLALGGAVDKDERTEGNAHE</sequence>
<keyword evidence="3" id="KW-1134">Transmembrane beta strand</keyword>
<dbReference type="Pfam" id="PF02321">
    <property type="entry name" value="OEP"/>
    <property type="match status" value="2"/>
</dbReference>
<dbReference type="GO" id="GO:0009279">
    <property type="term" value="C:cell outer membrane"/>
    <property type="evidence" value="ECO:0007669"/>
    <property type="project" value="UniProtKB-SubCell"/>
</dbReference>